<dbReference type="GO" id="GO:0030246">
    <property type="term" value="F:carbohydrate binding"/>
    <property type="evidence" value="ECO:0007669"/>
    <property type="project" value="InterPro"/>
</dbReference>
<evidence type="ECO:0000256" key="1">
    <source>
        <dbReference type="ARBA" id="ARBA00004613"/>
    </source>
</evidence>
<dbReference type="InterPro" id="IPR031756">
    <property type="entry name" value="BGBP_N"/>
</dbReference>
<comment type="subcellular location">
    <subcellularLocation>
        <location evidence="1">Secreted</location>
    </subcellularLocation>
</comment>
<organism evidence="10 11">
    <name type="scientific">Trichoplusia ni</name>
    <name type="common">Cabbage looper</name>
    <dbReference type="NCBI Taxonomy" id="7111"/>
    <lineage>
        <taxon>Eukaryota</taxon>
        <taxon>Metazoa</taxon>
        <taxon>Ecdysozoa</taxon>
        <taxon>Arthropoda</taxon>
        <taxon>Hexapoda</taxon>
        <taxon>Insecta</taxon>
        <taxon>Pterygota</taxon>
        <taxon>Neoptera</taxon>
        <taxon>Endopterygota</taxon>
        <taxon>Lepidoptera</taxon>
        <taxon>Glossata</taxon>
        <taxon>Ditrysia</taxon>
        <taxon>Noctuoidea</taxon>
        <taxon>Noctuidae</taxon>
        <taxon>Plusiinae</taxon>
        <taxon>Trichoplusia</taxon>
    </lineage>
</organism>
<keyword evidence="6" id="KW-0391">Immunity</keyword>
<dbReference type="Gene3D" id="2.60.40.2140">
    <property type="entry name" value="Beta-1,3-glucan-recognition protein, N-terminal domain"/>
    <property type="match status" value="1"/>
</dbReference>
<dbReference type="AlphaFoldDB" id="A0A7E5WVX8"/>
<protein>
    <submittedName>
        <fullName evidence="11">Beta-1,3-glucan-binding protein-like</fullName>
    </submittedName>
</protein>
<evidence type="ECO:0000256" key="7">
    <source>
        <dbReference type="ARBA" id="ARBA00023180"/>
    </source>
</evidence>
<accession>A0A7E5WVX8</accession>
<evidence type="ECO:0000256" key="3">
    <source>
        <dbReference type="ARBA" id="ARBA00022525"/>
    </source>
</evidence>
<reference evidence="11" key="1">
    <citation type="submission" date="2025-08" db="UniProtKB">
        <authorList>
            <consortium name="RefSeq"/>
        </authorList>
    </citation>
    <scope>IDENTIFICATION</scope>
</reference>
<proteinExistence type="inferred from homology"/>
<evidence type="ECO:0000256" key="4">
    <source>
        <dbReference type="ARBA" id="ARBA00022588"/>
    </source>
</evidence>
<dbReference type="InterPro" id="IPR013320">
    <property type="entry name" value="ConA-like_dom_sf"/>
</dbReference>
<keyword evidence="4" id="KW-0399">Innate immunity</keyword>
<dbReference type="SUPFAM" id="SSF49899">
    <property type="entry name" value="Concanavalin A-like lectins/glucanases"/>
    <property type="match status" value="1"/>
</dbReference>
<keyword evidence="5 8" id="KW-0732">Signal</keyword>
<dbReference type="GO" id="GO:0045088">
    <property type="term" value="P:regulation of innate immune response"/>
    <property type="evidence" value="ECO:0007669"/>
    <property type="project" value="UniProtKB-ARBA"/>
</dbReference>
<dbReference type="GO" id="GO:0045087">
    <property type="term" value="P:innate immune response"/>
    <property type="evidence" value="ECO:0007669"/>
    <property type="project" value="UniProtKB-KW"/>
</dbReference>
<dbReference type="PROSITE" id="PS51969">
    <property type="entry name" value="CBM39"/>
    <property type="match status" value="1"/>
</dbReference>
<name>A0A7E5WVX8_TRINI</name>
<dbReference type="RefSeq" id="XP_026744980.1">
    <property type="nucleotide sequence ID" value="XM_026889179.1"/>
</dbReference>
<feature type="domain" description="CBM39" evidence="9">
    <location>
        <begin position="24"/>
        <end position="123"/>
    </location>
</feature>
<keyword evidence="3" id="KW-0964">Secreted</keyword>
<gene>
    <name evidence="11" type="primary">LOC113506335</name>
</gene>
<sequence length="250" mass="28479">MILRMMSFCVFLFFLFSFNQVLCYEVPKAKLEAIYPKGLRVSIPDDHYSIFAFHGKLNEEMNGLEAGQWSRDITKPKNGRWTFRDRNVKLHLGDTVYYWTFIIKDGLGYREDNGQWTVTRYVDEAGNPVGPNGEPITPRPESLPPAAASPMDIEDNVQYPCELSVSKVNVPGFVCQGQLLFEDHFNASIAKGKVWTPENKFVGEPDFPFNMYLQDTSVTVEDGKLSIKPVTLESIYGENFARQTLDINAR</sequence>
<dbReference type="OrthoDB" id="4781at2759"/>
<evidence type="ECO:0000256" key="2">
    <source>
        <dbReference type="ARBA" id="ARBA00008781"/>
    </source>
</evidence>
<dbReference type="GO" id="GO:0005576">
    <property type="term" value="C:extracellular region"/>
    <property type="evidence" value="ECO:0007669"/>
    <property type="project" value="UniProtKB-SubCell"/>
</dbReference>
<evidence type="ECO:0000259" key="9">
    <source>
        <dbReference type="PROSITE" id="PS51969"/>
    </source>
</evidence>
<dbReference type="Proteomes" id="UP000322000">
    <property type="component" value="Chromosome 10"/>
</dbReference>
<dbReference type="InParanoid" id="A0A7E5WVX8"/>
<evidence type="ECO:0000256" key="6">
    <source>
        <dbReference type="ARBA" id="ARBA00022859"/>
    </source>
</evidence>
<feature type="signal peptide" evidence="8">
    <location>
        <begin position="1"/>
        <end position="23"/>
    </location>
</feature>
<evidence type="ECO:0000313" key="11">
    <source>
        <dbReference type="RefSeq" id="XP_026744980.1"/>
    </source>
</evidence>
<evidence type="ECO:0000256" key="8">
    <source>
        <dbReference type="SAM" id="SignalP"/>
    </source>
</evidence>
<dbReference type="Pfam" id="PF15886">
    <property type="entry name" value="CBM39"/>
    <property type="match status" value="1"/>
</dbReference>
<feature type="chain" id="PRO_5028962406" evidence="8">
    <location>
        <begin position="24"/>
        <end position="250"/>
    </location>
</feature>
<dbReference type="FunFam" id="2.60.40.2140:FF:000001">
    <property type="entry name" value="Beta-1,3-glucan-binding protein"/>
    <property type="match status" value="1"/>
</dbReference>
<dbReference type="InterPro" id="IPR043030">
    <property type="entry name" value="BGBP_N_sf"/>
</dbReference>
<dbReference type="KEGG" id="tnl:113506335"/>
<keyword evidence="7" id="KW-0325">Glycoprotein</keyword>
<dbReference type="GeneID" id="113506335"/>
<evidence type="ECO:0000313" key="10">
    <source>
        <dbReference type="Proteomes" id="UP000322000"/>
    </source>
</evidence>
<keyword evidence="10" id="KW-1185">Reference proteome</keyword>
<comment type="similarity">
    <text evidence="2">Belongs to the insect beta-1,3-glucan binding protein family.</text>
</comment>
<evidence type="ECO:0000256" key="5">
    <source>
        <dbReference type="ARBA" id="ARBA00022729"/>
    </source>
</evidence>